<keyword evidence="1" id="KW-0808">Transferase</keyword>
<dbReference type="GO" id="GO:0008410">
    <property type="term" value="F:CoA-transferase activity"/>
    <property type="evidence" value="ECO:0007669"/>
    <property type="project" value="TreeGrafter"/>
</dbReference>
<dbReference type="Gene3D" id="3.40.50.10540">
    <property type="entry name" value="Crotonobetainyl-coa:carnitine coa-transferase, domain 1"/>
    <property type="match status" value="1"/>
</dbReference>
<dbReference type="KEGG" id="rfr:Rfer_4168"/>
<dbReference type="PANTHER" id="PTHR48207:SF4">
    <property type="entry name" value="BLL6097 PROTEIN"/>
    <property type="match status" value="1"/>
</dbReference>
<evidence type="ECO:0000313" key="2">
    <source>
        <dbReference type="EMBL" id="ABD71861.1"/>
    </source>
</evidence>
<sequence length="400" mass="43576">MKKPLPLAGVRILSAEQYGAGPFGSMMLADLGAEVIKIENPRDGGDISRTTGPYFLGDKDSHFFQSFNRNKKSLTLDLKSPDGQEVFRRLAKSSDAVMNNLRGDQPAKLGLTYEALKAVRPSIVCVHLSAYGRDNDRAHWPGYDYLMQAEAGYLYLTGEPDGPPARMGLSIVDYMTGITTALSLLAALMGAQRSGQGRDVDVSLFDVALAQLTYPATWFMNDGHVTKRMARSAHPSAVPCQLVRASDGWMFVMCMTPKFWQALVEGIGRPEWLDDPRFATPATRRDHRDVLSALLDEVFSGATTRKWMQRFAGKLPVAPVMDIEQALTNPFVGEVGMVQSMPHPHAPEGALRVLANPVKLDGERLPTKACEPLGTATDALLHEVGYSDSAIASLRAAGVV</sequence>
<reference evidence="3" key="1">
    <citation type="submission" date="2006-02" db="EMBL/GenBank/DDBJ databases">
        <title>Complete sequence of chromosome of Rhodoferax ferrireducens DSM 15236.</title>
        <authorList>
            <person name="Copeland A."/>
            <person name="Lucas S."/>
            <person name="Lapidus A."/>
            <person name="Barry K."/>
            <person name="Detter J.C."/>
            <person name="Glavina del Rio T."/>
            <person name="Hammon N."/>
            <person name="Israni S."/>
            <person name="Pitluck S."/>
            <person name="Brettin T."/>
            <person name="Bruce D."/>
            <person name="Han C."/>
            <person name="Tapia R."/>
            <person name="Gilna P."/>
            <person name="Kiss H."/>
            <person name="Schmutz J."/>
            <person name="Larimer F."/>
            <person name="Land M."/>
            <person name="Kyrpides N."/>
            <person name="Ivanova N."/>
            <person name="Richardson P."/>
        </authorList>
    </citation>
    <scope>NUCLEOTIDE SEQUENCE [LARGE SCALE GENOMIC DNA]</scope>
    <source>
        <strain evidence="3">ATCC BAA-621 / DSM 15236 / T118</strain>
    </source>
</reference>
<dbReference type="HOGENOM" id="CLU_033975_0_1_4"/>
<dbReference type="InterPro" id="IPR023606">
    <property type="entry name" value="CoA-Trfase_III_dom_1_sf"/>
</dbReference>
<organism evidence="2 3">
    <name type="scientific">Albidiferax ferrireducens (strain ATCC BAA-621 / DSM 15236 / T118)</name>
    <name type="common">Rhodoferax ferrireducens</name>
    <dbReference type="NCBI Taxonomy" id="338969"/>
    <lineage>
        <taxon>Bacteria</taxon>
        <taxon>Pseudomonadati</taxon>
        <taxon>Pseudomonadota</taxon>
        <taxon>Betaproteobacteria</taxon>
        <taxon>Burkholderiales</taxon>
        <taxon>Comamonadaceae</taxon>
        <taxon>Rhodoferax</taxon>
    </lineage>
</organism>
<dbReference type="Proteomes" id="UP000008332">
    <property type="component" value="Chromosome"/>
</dbReference>
<dbReference type="RefSeq" id="WP_011466422.1">
    <property type="nucleotide sequence ID" value="NC_007908.1"/>
</dbReference>
<dbReference type="InterPro" id="IPR003673">
    <property type="entry name" value="CoA-Trfase_fam_III"/>
</dbReference>
<name>Q21QU2_ALBFT</name>
<dbReference type="InterPro" id="IPR044855">
    <property type="entry name" value="CoA-Trfase_III_dom3_sf"/>
</dbReference>
<evidence type="ECO:0000313" key="3">
    <source>
        <dbReference type="Proteomes" id="UP000008332"/>
    </source>
</evidence>
<dbReference type="AlphaFoldDB" id="Q21QU2"/>
<gene>
    <name evidence="2" type="ordered locus">Rfer_4168</name>
</gene>
<dbReference type="Pfam" id="PF02515">
    <property type="entry name" value="CoA_transf_3"/>
    <property type="match status" value="1"/>
</dbReference>
<dbReference type="InterPro" id="IPR050483">
    <property type="entry name" value="CoA-transferase_III_domain"/>
</dbReference>
<accession>Q21QU2</accession>
<dbReference type="STRING" id="338969.Rfer_4168"/>
<dbReference type="EMBL" id="CP000267">
    <property type="protein sequence ID" value="ABD71861.1"/>
    <property type="molecule type" value="Genomic_DNA"/>
</dbReference>
<proteinExistence type="predicted"/>
<dbReference type="SUPFAM" id="SSF89796">
    <property type="entry name" value="CoA-transferase family III (CaiB/BaiF)"/>
    <property type="match status" value="1"/>
</dbReference>
<keyword evidence="3" id="KW-1185">Reference proteome</keyword>
<dbReference type="OrthoDB" id="5294844at2"/>
<dbReference type="eggNOG" id="COG1804">
    <property type="taxonomic scope" value="Bacteria"/>
</dbReference>
<dbReference type="PANTHER" id="PTHR48207">
    <property type="entry name" value="SUCCINATE--HYDROXYMETHYLGLUTARATE COA-TRANSFERASE"/>
    <property type="match status" value="1"/>
</dbReference>
<dbReference type="Gene3D" id="3.30.1540.10">
    <property type="entry name" value="formyl-coa transferase, domain 3"/>
    <property type="match status" value="1"/>
</dbReference>
<evidence type="ECO:0000256" key="1">
    <source>
        <dbReference type="ARBA" id="ARBA00022679"/>
    </source>
</evidence>
<protein>
    <submittedName>
        <fullName evidence="2">L-carnitine dehydratase/bile acid-inducible protein F</fullName>
    </submittedName>
</protein>